<dbReference type="InterPro" id="IPR010920">
    <property type="entry name" value="LSM_dom_sf"/>
</dbReference>
<dbReference type="SMART" id="SM00651">
    <property type="entry name" value="Sm"/>
    <property type="match status" value="1"/>
</dbReference>
<comment type="similarity">
    <text evidence="3">Belongs to the snRNP SmB/SmN family.</text>
</comment>
<dbReference type="InterPro" id="IPR050914">
    <property type="entry name" value="snRNP_SmB/NAA38-like"/>
</dbReference>
<dbReference type="AlphaFoldDB" id="A2EG20"/>
<dbReference type="eggNOG" id="KOG3168">
    <property type="taxonomic scope" value="Eukaryota"/>
</dbReference>
<dbReference type="KEGG" id="tva:4766280"/>
<comment type="subcellular location">
    <subcellularLocation>
        <location evidence="2">Cytoplasm</location>
    </subcellularLocation>
    <subcellularLocation>
        <location evidence="1">Nucleus</location>
    </subcellularLocation>
</comment>
<dbReference type="OMA" id="KRNIGLM"/>
<keyword evidence="9" id="KW-0687">Ribonucleoprotein</keyword>
<dbReference type="GO" id="GO:0005737">
    <property type="term" value="C:cytoplasm"/>
    <property type="evidence" value="ECO:0000318"/>
    <property type="project" value="GO_Central"/>
</dbReference>
<keyword evidence="7" id="KW-0508">mRNA splicing</keyword>
<dbReference type="GO" id="GO:0003723">
    <property type="term" value="F:RNA binding"/>
    <property type="evidence" value="ECO:0007669"/>
    <property type="project" value="UniProtKB-KW"/>
</dbReference>
<dbReference type="GO" id="GO:0005687">
    <property type="term" value="C:U4 snRNP"/>
    <property type="evidence" value="ECO:0000318"/>
    <property type="project" value="GO_Central"/>
</dbReference>
<evidence type="ECO:0000256" key="8">
    <source>
        <dbReference type="ARBA" id="ARBA00023242"/>
    </source>
</evidence>
<dbReference type="GO" id="GO:0005685">
    <property type="term" value="C:U1 snRNP"/>
    <property type="evidence" value="ECO:0000318"/>
    <property type="project" value="GO_Central"/>
</dbReference>
<dbReference type="FunCoup" id="A2EG20">
    <property type="interactions" value="512"/>
</dbReference>
<evidence type="ECO:0000256" key="10">
    <source>
        <dbReference type="ARBA" id="ARBA00041355"/>
    </source>
</evidence>
<feature type="region of interest" description="Disordered" evidence="11">
    <location>
        <begin position="82"/>
        <end position="158"/>
    </location>
</feature>
<keyword evidence="5" id="KW-0507">mRNA processing</keyword>
<dbReference type="GO" id="GO:0071013">
    <property type="term" value="C:catalytic step 2 spliceosome"/>
    <property type="evidence" value="ECO:0000318"/>
    <property type="project" value="GO_Central"/>
</dbReference>
<dbReference type="VEuPathDB" id="TrichDB:TVAG_269070"/>
<evidence type="ECO:0000313" key="13">
    <source>
        <dbReference type="EMBL" id="EAY08381.1"/>
    </source>
</evidence>
<dbReference type="InterPro" id="IPR001163">
    <property type="entry name" value="Sm_dom_euk/arc"/>
</dbReference>
<gene>
    <name evidence="13" type="ORF">TVAG_269070</name>
</gene>
<dbReference type="EMBL" id="DS113379">
    <property type="protein sequence ID" value="EAY08381.1"/>
    <property type="molecule type" value="Genomic_DNA"/>
</dbReference>
<dbReference type="Gene3D" id="2.30.30.100">
    <property type="match status" value="1"/>
</dbReference>
<dbReference type="SMR" id="A2EG20"/>
<dbReference type="GO" id="GO:0046540">
    <property type="term" value="C:U4/U6 x U5 tri-snRNP complex"/>
    <property type="evidence" value="ECO:0000318"/>
    <property type="project" value="GO_Central"/>
</dbReference>
<evidence type="ECO:0000256" key="11">
    <source>
        <dbReference type="SAM" id="MobiDB-lite"/>
    </source>
</evidence>
<dbReference type="SUPFAM" id="SSF50182">
    <property type="entry name" value="Sm-like ribonucleoproteins"/>
    <property type="match status" value="1"/>
</dbReference>
<evidence type="ECO:0000256" key="7">
    <source>
        <dbReference type="ARBA" id="ARBA00023187"/>
    </source>
</evidence>
<dbReference type="InParanoid" id="A2EG20"/>
<keyword evidence="14" id="KW-1185">Reference proteome</keyword>
<keyword evidence="6" id="KW-0694">RNA-binding</keyword>
<dbReference type="VEuPathDB" id="TrichDB:TVAGG3_0842170"/>
<keyword evidence="4" id="KW-0963">Cytoplasm</keyword>
<evidence type="ECO:0000256" key="6">
    <source>
        <dbReference type="ARBA" id="ARBA00022884"/>
    </source>
</evidence>
<evidence type="ECO:0000313" key="14">
    <source>
        <dbReference type="Proteomes" id="UP000001542"/>
    </source>
</evidence>
<dbReference type="GO" id="GO:0070990">
    <property type="term" value="F:snRNP binding"/>
    <property type="evidence" value="ECO:0000318"/>
    <property type="project" value="GO_Central"/>
</dbReference>
<dbReference type="Proteomes" id="UP000001542">
    <property type="component" value="Unassembled WGS sequence"/>
</dbReference>
<sequence>MQAPRGSKLSKFINSRVKVVISDHRYFVGQMLAFDTHSNIVLKDCEEYRRLNRRKAGELQEAKRNIGLMILRGETVLHIDIVGPPPPNGNRMSASTASSVLQPGGTPEKAKASGSGLGNLELPGQMGSLAKPAMGVGLPSSSLAASGPQILPSSKLPQ</sequence>
<evidence type="ECO:0000256" key="3">
    <source>
        <dbReference type="ARBA" id="ARBA00009123"/>
    </source>
</evidence>
<evidence type="ECO:0000256" key="9">
    <source>
        <dbReference type="ARBA" id="ARBA00023274"/>
    </source>
</evidence>
<evidence type="ECO:0000256" key="2">
    <source>
        <dbReference type="ARBA" id="ARBA00004496"/>
    </source>
</evidence>
<dbReference type="GO" id="GO:0000398">
    <property type="term" value="P:mRNA splicing, via spliceosome"/>
    <property type="evidence" value="ECO:0000318"/>
    <property type="project" value="GO_Central"/>
</dbReference>
<evidence type="ECO:0000259" key="12">
    <source>
        <dbReference type="PROSITE" id="PS52002"/>
    </source>
</evidence>
<dbReference type="PANTHER" id="PTHR10701">
    <property type="entry name" value="SMALL NUCLEAR RIBONUCLEOPROTEIN-ASSOCIATED PROTEIN B AND N"/>
    <property type="match status" value="1"/>
</dbReference>
<proteinExistence type="inferred from homology"/>
<dbReference type="CDD" id="cd01717">
    <property type="entry name" value="Sm_B"/>
    <property type="match status" value="1"/>
</dbReference>
<dbReference type="GO" id="GO:0005686">
    <property type="term" value="C:U2 snRNP"/>
    <property type="evidence" value="ECO:0000318"/>
    <property type="project" value="GO_Central"/>
</dbReference>
<dbReference type="STRING" id="5722.A2EG20"/>
<keyword evidence="8" id="KW-0539">Nucleus</keyword>
<evidence type="ECO:0000256" key="1">
    <source>
        <dbReference type="ARBA" id="ARBA00004123"/>
    </source>
</evidence>
<feature type="domain" description="Sm" evidence="12">
    <location>
        <begin position="4"/>
        <end position="85"/>
    </location>
</feature>
<reference evidence="13" key="1">
    <citation type="submission" date="2006-10" db="EMBL/GenBank/DDBJ databases">
        <authorList>
            <person name="Amadeo P."/>
            <person name="Zhao Q."/>
            <person name="Wortman J."/>
            <person name="Fraser-Liggett C."/>
            <person name="Carlton J."/>
        </authorList>
    </citation>
    <scope>NUCLEOTIDE SEQUENCE</scope>
    <source>
        <strain evidence="13">G3</strain>
    </source>
</reference>
<dbReference type="PROSITE" id="PS52002">
    <property type="entry name" value="SM"/>
    <property type="match status" value="1"/>
</dbReference>
<evidence type="ECO:0000256" key="5">
    <source>
        <dbReference type="ARBA" id="ARBA00022664"/>
    </source>
</evidence>
<dbReference type="PANTHER" id="PTHR10701:SF0">
    <property type="entry name" value="SMALL NUCLEAR RIBONUCLEOPROTEIN-ASSOCIATED PROTEIN B"/>
    <property type="match status" value="1"/>
</dbReference>
<dbReference type="Pfam" id="PF01423">
    <property type="entry name" value="LSM"/>
    <property type="match status" value="1"/>
</dbReference>
<evidence type="ECO:0000256" key="4">
    <source>
        <dbReference type="ARBA" id="ARBA00022490"/>
    </source>
</evidence>
<feature type="compositionally biased region" description="Polar residues" evidence="11">
    <location>
        <begin position="90"/>
        <end position="101"/>
    </location>
</feature>
<accession>A2EG20</accession>
<name>A2EG20_TRIV3</name>
<dbReference type="GO" id="GO:0071004">
    <property type="term" value="C:U2-type prespliceosome"/>
    <property type="evidence" value="ECO:0000318"/>
    <property type="project" value="GO_Central"/>
</dbReference>
<protein>
    <recommendedName>
        <fullName evidence="10">Sm protein B</fullName>
    </recommendedName>
</protein>
<reference evidence="13" key="2">
    <citation type="journal article" date="2007" name="Science">
        <title>Draft genome sequence of the sexually transmitted pathogen Trichomonas vaginalis.</title>
        <authorList>
            <person name="Carlton J.M."/>
            <person name="Hirt R.P."/>
            <person name="Silva J.C."/>
            <person name="Delcher A.L."/>
            <person name="Schatz M."/>
            <person name="Zhao Q."/>
            <person name="Wortman J.R."/>
            <person name="Bidwell S.L."/>
            <person name="Alsmark U.C.M."/>
            <person name="Besteiro S."/>
            <person name="Sicheritz-Ponten T."/>
            <person name="Noel C.J."/>
            <person name="Dacks J.B."/>
            <person name="Foster P.G."/>
            <person name="Simillion C."/>
            <person name="Van de Peer Y."/>
            <person name="Miranda-Saavedra D."/>
            <person name="Barton G.J."/>
            <person name="Westrop G.D."/>
            <person name="Mueller S."/>
            <person name="Dessi D."/>
            <person name="Fiori P.L."/>
            <person name="Ren Q."/>
            <person name="Paulsen I."/>
            <person name="Zhang H."/>
            <person name="Bastida-Corcuera F.D."/>
            <person name="Simoes-Barbosa A."/>
            <person name="Brown M.T."/>
            <person name="Hayes R.D."/>
            <person name="Mukherjee M."/>
            <person name="Okumura C.Y."/>
            <person name="Schneider R."/>
            <person name="Smith A.J."/>
            <person name="Vanacova S."/>
            <person name="Villalvazo M."/>
            <person name="Haas B.J."/>
            <person name="Pertea M."/>
            <person name="Feldblyum T.V."/>
            <person name="Utterback T.R."/>
            <person name="Shu C.L."/>
            <person name="Osoegawa K."/>
            <person name="de Jong P.J."/>
            <person name="Hrdy I."/>
            <person name="Horvathova L."/>
            <person name="Zubacova Z."/>
            <person name="Dolezal P."/>
            <person name="Malik S.B."/>
            <person name="Logsdon J.M. Jr."/>
            <person name="Henze K."/>
            <person name="Gupta A."/>
            <person name="Wang C.C."/>
            <person name="Dunne R.L."/>
            <person name="Upcroft J.A."/>
            <person name="Upcroft P."/>
            <person name="White O."/>
            <person name="Salzberg S.L."/>
            <person name="Tang P."/>
            <person name="Chiu C.-H."/>
            <person name="Lee Y.-S."/>
            <person name="Embley T.M."/>
            <person name="Coombs G.H."/>
            <person name="Mottram J.C."/>
            <person name="Tachezy J."/>
            <person name="Fraser-Liggett C.M."/>
            <person name="Johnson P.J."/>
        </authorList>
    </citation>
    <scope>NUCLEOTIDE SEQUENCE [LARGE SCALE GENOMIC DNA]</scope>
    <source>
        <strain evidence="13">G3</strain>
    </source>
</reference>
<dbReference type="GO" id="GO:0005682">
    <property type="term" value="C:U5 snRNP"/>
    <property type="evidence" value="ECO:0000318"/>
    <property type="project" value="GO_Central"/>
</dbReference>
<dbReference type="RefSeq" id="XP_001320604.1">
    <property type="nucleotide sequence ID" value="XM_001320569.1"/>
</dbReference>
<dbReference type="InterPro" id="IPR047575">
    <property type="entry name" value="Sm"/>
</dbReference>
<organism evidence="13 14">
    <name type="scientific">Trichomonas vaginalis (strain ATCC PRA-98 / G3)</name>
    <dbReference type="NCBI Taxonomy" id="412133"/>
    <lineage>
        <taxon>Eukaryota</taxon>
        <taxon>Metamonada</taxon>
        <taxon>Parabasalia</taxon>
        <taxon>Trichomonadida</taxon>
        <taxon>Trichomonadidae</taxon>
        <taxon>Trichomonas</taxon>
    </lineage>
</organism>
<dbReference type="OrthoDB" id="2020720at2759"/>